<organism evidence="1 2">
    <name type="scientific">Pseudonocardia tropica</name>
    <dbReference type="NCBI Taxonomy" id="681289"/>
    <lineage>
        <taxon>Bacteria</taxon>
        <taxon>Bacillati</taxon>
        <taxon>Actinomycetota</taxon>
        <taxon>Actinomycetes</taxon>
        <taxon>Pseudonocardiales</taxon>
        <taxon>Pseudonocardiaceae</taxon>
        <taxon>Pseudonocardia</taxon>
    </lineage>
</organism>
<accession>A0ABV1JSH0</accession>
<protein>
    <recommendedName>
        <fullName evidence="3">PE domain-containing protein</fullName>
    </recommendedName>
</protein>
<comment type="caution">
    <text evidence="1">The sequence shown here is derived from an EMBL/GenBank/DDBJ whole genome shotgun (WGS) entry which is preliminary data.</text>
</comment>
<dbReference type="Proteomes" id="UP001464923">
    <property type="component" value="Unassembled WGS sequence"/>
</dbReference>
<dbReference type="RefSeq" id="WP_345652395.1">
    <property type="nucleotide sequence ID" value="NZ_BAABLY010000082.1"/>
</dbReference>
<dbReference type="EMBL" id="JBEDNP010000004">
    <property type="protein sequence ID" value="MEQ3538902.1"/>
    <property type="molecule type" value="Genomic_DNA"/>
</dbReference>
<name>A0ABV1JSH0_9PSEU</name>
<keyword evidence="2" id="KW-1185">Reference proteome</keyword>
<evidence type="ECO:0008006" key="3">
    <source>
        <dbReference type="Google" id="ProtNLM"/>
    </source>
</evidence>
<evidence type="ECO:0000313" key="2">
    <source>
        <dbReference type="Proteomes" id="UP001464923"/>
    </source>
</evidence>
<gene>
    <name evidence="1" type="ORF">WHI96_08725</name>
</gene>
<sequence length="113" mass="12484">MTISPLQQESIESLVSQVSADNVLAVARVLRTRADEMESLLNASLNELELRPCGQDPVSLDARDLFQQKIDHILSRHWDHYTELRTAHTALRTAAVGYGVADADLAHEFGSVS</sequence>
<proteinExistence type="predicted"/>
<evidence type="ECO:0000313" key="1">
    <source>
        <dbReference type="EMBL" id="MEQ3538902.1"/>
    </source>
</evidence>
<reference evidence="1 2" key="1">
    <citation type="submission" date="2024-03" db="EMBL/GenBank/DDBJ databases">
        <title>Draft genome sequence of Pseudonocardia tropica JCM 19149.</title>
        <authorList>
            <person name="Butdee W."/>
            <person name="Duangmal K."/>
        </authorList>
    </citation>
    <scope>NUCLEOTIDE SEQUENCE [LARGE SCALE GENOMIC DNA]</scope>
    <source>
        <strain evidence="1 2">JCM 19149</strain>
    </source>
</reference>